<proteinExistence type="predicted"/>
<evidence type="ECO:0000256" key="1">
    <source>
        <dbReference type="SAM" id="Phobius"/>
    </source>
</evidence>
<keyword evidence="3" id="KW-1185">Reference proteome</keyword>
<organism evidence="2 3">
    <name type="scientific">Metabacillus malikii</name>
    <dbReference type="NCBI Taxonomy" id="1504265"/>
    <lineage>
        <taxon>Bacteria</taxon>
        <taxon>Bacillati</taxon>
        <taxon>Bacillota</taxon>
        <taxon>Bacilli</taxon>
        <taxon>Bacillales</taxon>
        <taxon>Bacillaceae</taxon>
        <taxon>Metabacillus</taxon>
    </lineage>
</organism>
<dbReference type="EMBL" id="JAUSUD010000033">
    <property type="protein sequence ID" value="MDQ0233198.1"/>
    <property type="molecule type" value="Genomic_DNA"/>
</dbReference>
<gene>
    <name evidence="2" type="ORF">J2S19_004540</name>
</gene>
<comment type="caution">
    <text evidence="2">The sequence shown here is derived from an EMBL/GenBank/DDBJ whole genome shotgun (WGS) entry which is preliminary data.</text>
</comment>
<accession>A0ABT9ZLQ0</accession>
<evidence type="ECO:0000313" key="2">
    <source>
        <dbReference type="EMBL" id="MDQ0233198.1"/>
    </source>
</evidence>
<dbReference type="Proteomes" id="UP001234495">
    <property type="component" value="Unassembled WGS sequence"/>
</dbReference>
<name>A0ABT9ZLQ0_9BACI</name>
<dbReference type="RefSeq" id="WP_307346195.1">
    <property type="nucleotide sequence ID" value="NZ_JAUSUD010000033.1"/>
</dbReference>
<feature type="transmembrane region" description="Helical" evidence="1">
    <location>
        <begin position="53"/>
        <end position="74"/>
    </location>
</feature>
<keyword evidence="1" id="KW-1133">Transmembrane helix</keyword>
<evidence type="ECO:0000313" key="3">
    <source>
        <dbReference type="Proteomes" id="UP001234495"/>
    </source>
</evidence>
<reference evidence="2 3" key="1">
    <citation type="submission" date="2023-07" db="EMBL/GenBank/DDBJ databases">
        <title>Genomic Encyclopedia of Type Strains, Phase IV (KMG-IV): sequencing the most valuable type-strain genomes for metagenomic binning, comparative biology and taxonomic classification.</title>
        <authorList>
            <person name="Goeker M."/>
        </authorList>
    </citation>
    <scope>NUCLEOTIDE SEQUENCE [LARGE SCALE GENOMIC DNA]</scope>
    <source>
        <strain evidence="2 3">DSM 29005</strain>
    </source>
</reference>
<keyword evidence="1" id="KW-0472">Membrane</keyword>
<keyword evidence="1" id="KW-0812">Transmembrane</keyword>
<feature type="transmembrane region" description="Helical" evidence="1">
    <location>
        <begin position="7"/>
        <end position="29"/>
    </location>
</feature>
<sequence length="75" mass="8509">MNIKRFFLGFIVIYILISLPSMFGIGYVIDWVPEATFYQKIKGYVIGGLENNYLVKIISSAIVGIIFSLIIAYCH</sequence>
<protein>
    <submittedName>
        <fullName evidence="2">Uncharacterized protein</fullName>
    </submittedName>
</protein>